<dbReference type="Proteomes" id="UP000271974">
    <property type="component" value="Unassembled WGS sequence"/>
</dbReference>
<keyword evidence="5" id="KW-0547">Nucleotide-binding</keyword>
<feature type="domain" description="Helicase ATP-binding" evidence="15">
    <location>
        <begin position="40"/>
        <end position="218"/>
    </location>
</feature>
<dbReference type="SMART" id="SM00490">
    <property type="entry name" value="HELICc"/>
    <property type="match status" value="1"/>
</dbReference>
<dbReference type="PROSITE" id="PS51192">
    <property type="entry name" value="HELICASE_ATP_BIND_1"/>
    <property type="match status" value="1"/>
</dbReference>
<keyword evidence="9" id="KW-0694">RNA-binding</keyword>
<reference evidence="18 19" key="1">
    <citation type="submission" date="2019-01" db="EMBL/GenBank/DDBJ databases">
        <title>A draft genome assembly of the solar-powered sea slug Elysia chlorotica.</title>
        <authorList>
            <person name="Cai H."/>
            <person name="Li Q."/>
            <person name="Fang X."/>
            <person name="Li J."/>
            <person name="Curtis N.E."/>
            <person name="Altenburger A."/>
            <person name="Shibata T."/>
            <person name="Feng M."/>
            <person name="Maeda T."/>
            <person name="Schwartz J.A."/>
            <person name="Shigenobu S."/>
            <person name="Lundholm N."/>
            <person name="Nishiyama T."/>
            <person name="Yang H."/>
            <person name="Hasebe M."/>
            <person name="Li S."/>
            <person name="Pierce S.K."/>
            <person name="Wang J."/>
        </authorList>
    </citation>
    <scope>NUCLEOTIDE SEQUENCE [LARGE SCALE GENOMIC DNA]</scope>
    <source>
        <strain evidence="18">EC2010</strain>
        <tissue evidence="18">Whole organism of an adult</tissue>
    </source>
</reference>
<comment type="similarity">
    <text evidence="11">Belongs to the DEAD box helicase family. DDX56/DBP9 subfamily.</text>
</comment>
<feature type="short sequence motif" description="Q motif" evidence="13">
    <location>
        <begin position="9"/>
        <end position="37"/>
    </location>
</feature>
<evidence type="ECO:0000256" key="11">
    <source>
        <dbReference type="ARBA" id="ARBA00038041"/>
    </source>
</evidence>
<dbReference type="PANTHER" id="PTHR47959">
    <property type="entry name" value="ATP-DEPENDENT RNA HELICASE RHLE-RELATED"/>
    <property type="match status" value="1"/>
</dbReference>
<evidence type="ECO:0000256" key="13">
    <source>
        <dbReference type="PROSITE-ProRule" id="PRU00552"/>
    </source>
</evidence>
<evidence type="ECO:0000313" key="19">
    <source>
        <dbReference type="Proteomes" id="UP000271974"/>
    </source>
</evidence>
<dbReference type="GO" id="GO:0005524">
    <property type="term" value="F:ATP binding"/>
    <property type="evidence" value="ECO:0007669"/>
    <property type="project" value="UniProtKB-KW"/>
</dbReference>
<evidence type="ECO:0000256" key="12">
    <source>
        <dbReference type="ARBA" id="ARBA00047984"/>
    </source>
</evidence>
<comment type="catalytic activity">
    <reaction evidence="12">
        <text>ATP + H2O = ADP + phosphate + H(+)</text>
        <dbReference type="Rhea" id="RHEA:13065"/>
        <dbReference type="ChEBI" id="CHEBI:15377"/>
        <dbReference type="ChEBI" id="CHEBI:15378"/>
        <dbReference type="ChEBI" id="CHEBI:30616"/>
        <dbReference type="ChEBI" id="CHEBI:43474"/>
        <dbReference type="ChEBI" id="CHEBI:456216"/>
        <dbReference type="EC" id="3.6.4.13"/>
    </reaction>
</comment>
<evidence type="ECO:0000256" key="8">
    <source>
        <dbReference type="ARBA" id="ARBA00022840"/>
    </source>
</evidence>
<keyword evidence="7" id="KW-0347">Helicase</keyword>
<accession>A0A3S1HIF0</accession>
<evidence type="ECO:0000256" key="4">
    <source>
        <dbReference type="ARBA" id="ARBA00022552"/>
    </source>
</evidence>
<dbReference type="Pfam" id="PF00271">
    <property type="entry name" value="Helicase_C"/>
    <property type="match status" value="1"/>
</dbReference>
<dbReference type="PROSITE" id="PS51195">
    <property type="entry name" value="Q_MOTIF"/>
    <property type="match status" value="1"/>
</dbReference>
<evidence type="ECO:0000256" key="7">
    <source>
        <dbReference type="ARBA" id="ARBA00022806"/>
    </source>
</evidence>
<evidence type="ECO:0000256" key="14">
    <source>
        <dbReference type="SAM" id="MobiDB-lite"/>
    </source>
</evidence>
<dbReference type="InterPro" id="IPR001650">
    <property type="entry name" value="Helicase_C-like"/>
</dbReference>
<dbReference type="Pfam" id="PF00270">
    <property type="entry name" value="DEAD"/>
    <property type="match status" value="1"/>
</dbReference>
<evidence type="ECO:0000256" key="5">
    <source>
        <dbReference type="ARBA" id="ARBA00022741"/>
    </source>
</evidence>
<evidence type="ECO:0000256" key="1">
    <source>
        <dbReference type="ARBA" id="ARBA00004604"/>
    </source>
</evidence>
<evidence type="ECO:0000256" key="6">
    <source>
        <dbReference type="ARBA" id="ARBA00022801"/>
    </source>
</evidence>
<dbReference type="EMBL" id="RQTK01000411">
    <property type="protein sequence ID" value="RUS80088.1"/>
    <property type="molecule type" value="Genomic_DNA"/>
</dbReference>
<evidence type="ECO:0000259" key="15">
    <source>
        <dbReference type="PROSITE" id="PS51192"/>
    </source>
</evidence>
<evidence type="ECO:0000256" key="10">
    <source>
        <dbReference type="ARBA" id="ARBA00023242"/>
    </source>
</evidence>
<dbReference type="InterPro" id="IPR050079">
    <property type="entry name" value="DEAD_box_RNA_helicase"/>
</dbReference>
<dbReference type="InterPro" id="IPR014001">
    <property type="entry name" value="Helicase_ATP-bd"/>
</dbReference>
<keyword evidence="3" id="KW-0690">Ribosome biogenesis</keyword>
<keyword evidence="4" id="KW-0698">rRNA processing</keyword>
<dbReference type="OrthoDB" id="1191041at2759"/>
<dbReference type="PANTHER" id="PTHR47959:SF21">
    <property type="entry name" value="DEAD-BOX HELICASE 56"/>
    <property type="match status" value="1"/>
</dbReference>
<dbReference type="PROSITE" id="PS51194">
    <property type="entry name" value="HELICASE_CTER"/>
    <property type="match status" value="1"/>
</dbReference>
<evidence type="ECO:0000259" key="16">
    <source>
        <dbReference type="PROSITE" id="PS51194"/>
    </source>
</evidence>
<name>A0A3S1HIF0_ELYCH</name>
<dbReference type="GO" id="GO:0006364">
    <property type="term" value="P:rRNA processing"/>
    <property type="evidence" value="ECO:0007669"/>
    <property type="project" value="UniProtKB-KW"/>
</dbReference>
<evidence type="ECO:0000256" key="9">
    <source>
        <dbReference type="ARBA" id="ARBA00022884"/>
    </source>
</evidence>
<keyword evidence="10" id="KW-0539">Nucleus</keyword>
<dbReference type="Gene3D" id="3.40.50.300">
    <property type="entry name" value="P-loop containing nucleotide triphosphate hydrolases"/>
    <property type="match status" value="2"/>
</dbReference>
<dbReference type="AlphaFoldDB" id="A0A3S1HIF0"/>
<dbReference type="CDD" id="cd17961">
    <property type="entry name" value="DEADc_DDX56"/>
    <property type="match status" value="1"/>
</dbReference>
<organism evidence="18 19">
    <name type="scientific">Elysia chlorotica</name>
    <name type="common">Eastern emerald elysia</name>
    <name type="synonym">Sea slug</name>
    <dbReference type="NCBI Taxonomy" id="188477"/>
    <lineage>
        <taxon>Eukaryota</taxon>
        <taxon>Metazoa</taxon>
        <taxon>Spiralia</taxon>
        <taxon>Lophotrochozoa</taxon>
        <taxon>Mollusca</taxon>
        <taxon>Gastropoda</taxon>
        <taxon>Heterobranchia</taxon>
        <taxon>Euthyneura</taxon>
        <taxon>Panpulmonata</taxon>
        <taxon>Sacoglossa</taxon>
        <taxon>Placobranchoidea</taxon>
        <taxon>Plakobranchidae</taxon>
        <taxon>Elysia</taxon>
    </lineage>
</organism>
<dbReference type="InterPro" id="IPR027417">
    <property type="entry name" value="P-loop_NTPase"/>
</dbReference>
<evidence type="ECO:0000256" key="2">
    <source>
        <dbReference type="ARBA" id="ARBA00012552"/>
    </source>
</evidence>
<feature type="region of interest" description="Disordered" evidence="14">
    <location>
        <begin position="499"/>
        <end position="563"/>
    </location>
</feature>
<feature type="domain" description="Helicase C-terminal" evidence="16">
    <location>
        <begin position="230"/>
        <end position="425"/>
    </location>
</feature>
<protein>
    <recommendedName>
        <fullName evidence="2">RNA helicase</fullName>
        <ecNumber evidence="2">3.6.4.13</ecNumber>
    </recommendedName>
</protein>
<comment type="subcellular location">
    <subcellularLocation>
        <location evidence="1">Nucleus</location>
        <location evidence="1">Nucleolus</location>
    </subcellularLocation>
</comment>
<dbReference type="InterPro" id="IPR011545">
    <property type="entry name" value="DEAD/DEAH_box_helicase_dom"/>
</dbReference>
<gene>
    <name evidence="18" type="ORF">EGW08_012134</name>
</gene>
<dbReference type="STRING" id="188477.A0A3S1HIF0"/>
<dbReference type="EC" id="3.6.4.13" evidence="2"/>
<dbReference type="SUPFAM" id="SSF52540">
    <property type="entry name" value="P-loop containing nucleoside triphosphate hydrolases"/>
    <property type="match status" value="2"/>
</dbReference>
<dbReference type="InterPro" id="IPR014014">
    <property type="entry name" value="RNA_helicase_DEAD_Q_motif"/>
</dbReference>
<keyword evidence="8" id="KW-0067">ATP-binding</keyword>
<feature type="domain" description="DEAD-box RNA helicase Q" evidence="17">
    <location>
        <begin position="9"/>
        <end position="37"/>
    </location>
</feature>
<evidence type="ECO:0000259" key="17">
    <source>
        <dbReference type="PROSITE" id="PS51195"/>
    </source>
</evidence>
<dbReference type="FunFam" id="3.40.50.300:FF:001046">
    <property type="entry name" value="Probable ATP-dependent RNA helicase ddx56"/>
    <property type="match status" value="1"/>
</dbReference>
<dbReference type="GO" id="GO:0003723">
    <property type="term" value="F:RNA binding"/>
    <property type="evidence" value="ECO:0007669"/>
    <property type="project" value="UniProtKB-KW"/>
</dbReference>
<evidence type="ECO:0000256" key="3">
    <source>
        <dbReference type="ARBA" id="ARBA00022517"/>
    </source>
</evidence>
<sequence length="563" mass="63645">MDEDNEETIHFHQMGIDDRILESISKLGWSHPTPIQEKAIPLALEGKDILARARTGSGKTAAYAIALIQKLLHLKQTASEQAIRAVVLTPSKELCQQAHKNILELTAGCSRDVKCVDVSPQVPLASQRPVLMEKPDIIVATPSRLLAHLRAENIRLKETLEMLVVDEADLLFSFGYEDDLRELLDNIPKIYQAFMMSATLGVDVINLKKMVLHNAVILKLEESQLPEATQLNQYHIKCEESDKFALVAALLKLNLVRGKTIFFVNSVNRCYLLKLFLDQFGIRSCILNPELPVNSRCHIVNQFNDGMYDYIIASDEVTDSKKSGSKQKPKSKRSRKTDKEFSIARGIDFFNVSNVINFDFPQSTDSYIHRVGRTARADNPGTALSFVSIKDHYLLEQVEKALLGENADDSDTIFKPYNFKMEEIEGFRYRAKDAIQAVTRSAIQEARMKDVKHEIFNSSKLKSYFDDNPQDLQALRHDKPLHTVKSSKELKHVPDYIVPQTLRGNKGRSRGRSFSAKSNSKQQSAPTSAHTGKKFRKRQADPLKSFEFAGLTETKKKKGKRSK</sequence>
<dbReference type="GO" id="GO:0005730">
    <property type="term" value="C:nucleolus"/>
    <property type="evidence" value="ECO:0007669"/>
    <property type="project" value="UniProtKB-SubCell"/>
</dbReference>
<keyword evidence="19" id="KW-1185">Reference proteome</keyword>
<dbReference type="GO" id="GO:0016787">
    <property type="term" value="F:hydrolase activity"/>
    <property type="evidence" value="ECO:0007669"/>
    <property type="project" value="UniProtKB-KW"/>
</dbReference>
<dbReference type="SMART" id="SM00487">
    <property type="entry name" value="DEXDc"/>
    <property type="match status" value="1"/>
</dbReference>
<evidence type="ECO:0000313" key="18">
    <source>
        <dbReference type="EMBL" id="RUS80088.1"/>
    </source>
</evidence>
<keyword evidence="6" id="KW-0378">Hydrolase</keyword>
<feature type="compositionally biased region" description="Basic residues" evidence="14">
    <location>
        <begin position="323"/>
        <end position="336"/>
    </location>
</feature>
<dbReference type="GO" id="GO:0003724">
    <property type="term" value="F:RNA helicase activity"/>
    <property type="evidence" value="ECO:0007669"/>
    <property type="project" value="UniProtKB-EC"/>
</dbReference>
<feature type="region of interest" description="Disordered" evidence="14">
    <location>
        <begin position="320"/>
        <end position="339"/>
    </location>
</feature>
<dbReference type="GO" id="GO:0005829">
    <property type="term" value="C:cytosol"/>
    <property type="evidence" value="ECO:0007669"/>
    <property type="project" value="TreeGrafter"/>
</dbReference>
<proteinExistence type="inferred from homology"/>
<dbReference type="CDD" id="cd18787">
    <property type="entry name" value="SF2_C_DEAD"/>
    <property type="match status" value="1"/>
</dbReference>
<feature type="compositionally biased region" description="Polar residues" evidence="14">
    <location>
        <begin position="515"/>
        <end position="530"/>
    </location>
</feature>
<comment type="caution">
    <text evidence="18">The sequence shown here is derived from an EMBL/GenBank/DDBJ whole genome shotgun (WGS) entry which is preliminary data.</text>
</comment>